<accession>A0A8H4L9R6</accession>
<comment type="caution">
    <text evidence="2">The sequence shown here is derived from an EMBL/GenBank/DDBJ whole genome shotgun (WGS) entry which is preliminary data.</text>
</comment>
<dbReference type="EMBL" id="JAADYS010001132">
    <property type="protein sequence ID" value="KAF4464856.1"/>
    <property type="molecule type" value="Genomic_DNA"/>
</dbReference>
<proteinExistence type="predicted"/>
<evidence type="ECO:0000256" key="1">
    <source>
        <dbReference type="SAM" id="MobiDB-lite"/>
    </source>
</evidence>
<dbReference type="AlphaFoldDB" id="A0A8H4L9R6"/>
<name>A0A8H4L9R6_9HYPO</name>
<sequence>MDVPYQPRSPSAFIYERASSIMSEVAPDSPWTKVEAPEADDVPKIAGVEILSAYQPPTEAAQEQTDDAAPLPAHRPLTTNPQGPGTEPGDASPMTPALDEPLGPLDPASRWFPHHIIHQVNDICLDITKKVIRDFIQNIRQRNHRRDRDPMIRTIYLEAQVTESLKENVSTVCNIVWAQGHALRDFCPTSELKAVGAMEELMTACDRIVDVSDVVDQGDVIITNEDMRRVVHFGCAFCEILERFDEQGRLNEIGSRYFDDWD</sequence>
<evidence type="ECO:0000313" key="3">
    <source>
        <dbReference type="Proteomes" id="UP000554235"/>
    </source>
</evidence>
<dbReference type="Proteomes" id="UP000554235">
    <property type="component" value="Unassembled WGS sequence"/>
</dbReference>
<gene>
    <name evidence="2" type="ORF">FALBO_8288</name>
</gene>
<reference evidence="2 3" key="1">
    <citation type="submission" date="2020-01" db="EMBL/GenBank/DDBJ databases">
        <title>Identification and distribution of gene clusters putatively required for synthesis of sphingolipid metabolism inhibitors in phylogenetically diverse species of the filamentous fungus Fusarium.</title>
        <authorList>
            <person name="Kim H.-S."/>
            <person name="Busman M."/>
            <person name="Brown D.W."/>
            <person name="Divon H."/>
            <person name="Uhlig S."/>
            <person name="Proctor R.H."/>
        </authorList>
    </citation>
    <scope>NUCLEOTIDE SEQUENCE [LARGE SCALE GENOMIC DNA]</scope>
    <source>
        <strain evidence="2 3">NRRL 20459</strain>
    </source>
</reference>
<organism evidence="2 3">
    <name type="scientific">Fusarium albosuccineum</name>
    <dbReference type="NCBI Taxonomy" id="1237068"/>
    <lineage>
        <taxon>Eukaryota</taxon>
        <taxon>Fungi</taxon>
        <taxon>Dikarya</taxon>
        <taxon>Ascomycota</taxon>
        <taxon>Pezizomycotina</taxon>
        <taxon>Sordariomycetes</taxon>
        <taxon>Hypocreomycetidae</taxon>
        <taxon>Hypocreales</taxon>
        <taxon>Nectriaceae</taxon>
        <taxon>Fusarium</taxon>
        <taxon>Fusarium decemcellulare species complex</taxon>
    </lineage>
</organism>
<keyword evidence="3" id="KW-1185">Reference proteome</keyword>
<evidence type="ECO:0000313" key="2">
    <source>
        <dbReference type="EMBL" id="KAF4464856.1"/>
    </source>
</evidence>
<protein>
    <submittedName>
        <fullName evidence="2">Uncharacterized protein</fullName>
    </submittedName>
</protein>
<feature type="region of interest" description="Disordered" evidence="1">
    <location>
        <begin position="55"/>
        <end position="105"/>
    </location>
</feature>